<keyword evidence="5" id="KW-1133">Transmembrane helix</keyword>
<dbReference type="GO" id="GO:0050660">
    <property type="term" value="F:flavin adenine dinucleotide binding"/>
    <property type="evidence" value="ECO:0007669"/>
    <property type="project" value="InterPro"/>
</dbReference>
<dbReference type="STRING" id="47428.A0A284QVQ9"/>
<evidence type="ECO:0000256" key="1">
    <source>
        <dbReference type="ARBA" id="ARBA00010139"/>
    </source>
</evidence>
<dbReference type="GO" id="GO:0050661">
    <property type="term" value="F:NADP binding"/>
    <property type="evidence" value="ECO:0007669"/>
    <property type="project" value="InterPro"/>
</dbReference>
<dbReference type="GO" id="GO:0004499">
    <property type="term" value="F:N,N-dimethylaniline monooxygenase activity"/>
    <property type="evidence" value="ECO:0007669"/>
    <property type="project" value="InterPro"/>
</dbReference>
<dbReference type="InterPro" id="IPR020946">
    <property type="entry name" value="Flavin_mOase-like"/>
</dbReference>
<dbReference type="Gene3D" id="3.50.50.60">
    <property type="entry name" value="FAD/NAD(P)-binding domain"/>
    <property type="match status" value="2"/>
</dbReference>
<name>A0A284QVQ9_ARMOS</name>
<feature type="transmembrane region" description="Helical" evidence="5">
    <location>
        <begin position="512"/>
        <end position="531"/>
    </location>
</feature>
<evidence type="ECO:0000256" key="2">
    <source>
        <dbReference type="ARBA" id="ARBA00022630"/>
    </source>
</evidence>
<evidence type="ECO:0000313" key="6">
    <source>
        <dbReference type="EMBL" id="SJL00546.1"/>
    </source>
</evidence>
<proteinExistence type="inferred from homology"/>
<dbReference type="SUPFAM" id="SSF51905">
    <property type="entry name" value="FAD/NAD(P)-binding domain"/>
    <property type="match status" value="1"/>
</dbReference>
<keyword evidence="5" id="KW-0472">Membrane</keyword>
<keyword evidence="3" id="KW-0274">FAD</keyword>
<evidence type="ECO:0000256" key="4">
    <source>
        <dbReference type="ARBA" id="ARBA00023002"/>
    </source>
</evidence>
<dbReference type="Pfam" id="PF00743">
    <property type="entry name" value="FMO-like"/>
    <property type="match status" value="1"/>
</dbReference>
<dbReference type="OMA" id="TWWVNSY"/>
<dbReference type="EMBL" id="FUEG01000002">
    <property type="protein sequence ID" value="SJL00546.1"/>
    <property type="molecule type" value="Genomic_DNA"/>
</dbReference>
<dbReference type="InterPro" id="IPR051209">
    <property type="entry name" value="FAD-bind_Monooxygenase_sf"/>
</dbReference>
<gene>
    <name evidence="6" type="ORF">ARMOST_03859</name>
</gene>
<keyword evidence="4" id="KW-0560">Oxidoreductase</keyword>
<dbReference type="PANTHER" id="PTHR42877:SF4">
    <property type="entry name" value="FAD_NAD(P)-BINDING DOMAIN-CONTAINING PROTEIN-RELATED"/>
    <property type="match status" value="1"/>
</dbReference>
<dbReference type="Proteomes" id="UP000219338">
    <property type="component" value="Unassembled WGS sequence"/>
</dbReference>
<keyword evidence="2" id="KW-0285">Flavoprotein</keyword>
<reference evidence="7" key="1">
    <citation type="journal article" date="2017" name="Nat. Ecol. Evol.">
        <title>Genome expansion and lineage-specific genetic innovations in the forest pathogenic fungi Armillaria.</title>
        <authorList>
            <person name="Sipos G."/>
            <person name="Prasanna A.N."/>
            <person name="Walter M.C."/>
            <person name="O'Connor E."/>
            <person name="Balint B."/>
            <person name="Krizsan K."/>
            <person name="Kiss B."/>
            <person name="Hess J."/>
            <person name="Varga T."/>
            <person name="Slot J."/>
            <person name="Riley R."/>
            <person name="Boka B."/>
            <person name="Rigling D."/>
            <person name="Barry K."/>
            <person name="Lee J."/>
            <person name="Mihaltcheva S."/>
            <person name="LaButti K."/>
            <person name="Lipzen A."/>
            <person name="Waldron R."/>
            <person name="Moloney N.M."/>
            <person name="Sperisen C."/>
            <person name="Kredics L."/>
            <person name="Vagvoelgyi C."/>
            <person name="Patrignani A."/>
            <person name="Fitzpatrick D."/>
            <person name="Nagy I."/>
            <person name="Doyle S."/>
            <person name="Anderson J.B."/>
            <person name="Grigoriev I.V."/>
            <person name="Gueldener U."/>
            <person name="Muensterkoetter M."/>
            <person name="Nagy L.G."/>
        </authorList>
    </citation>
    <scope>NUCLEOTIDE SEQUENCE [LARGE SCALE GENOMIC DNA]</scope>
    <source>
        <strain evidence="7">C18/9</strain>
    </source>
</reference>
<evidence type="ECO:0000313" key="7">
    <source>
        <dbReference type="Proteomes" id="UP000219338"/>
    </source>
</evidence>
<evidence type="ECO:0008006" key="8">
    <source>
        <dbReference type="Google" id="ProtNLM"/>
    </source>
</evidence>
<keyword evidence="5" id="KW-0812">Transmembrane</keyword>
<sequence>MNDHTRGGVRVVIAGAGIAGISAAVALKEQLGFTNFTIYEQAGDVGGTWRDNTYPGCSCDVAAHWYSLSTELNPNWPTYHVSQTEIHLYWKRVFAKHNLGAKTKFHTQVHYAAWSEERQQYDITLKDMLTGEESHTTAEVLFCAMGGFFTPLYPADIPGRDTFKGELWHSAEWRHDVELQGKRVGVIGNGASAVQFIPEISRDPSVQVVNFCRTPNWFVPRAFLRYPEWVKWTFANIPFAMRWYRNCIMARADMNFLIFNKQNTWIVSFVRQQLEKYIAHKAPKDELEKLTPKYSPGCKRIIVDSNYLTCLKQPNVSLNWDAIDSVVEEGVRLKNGEVIPLDVLIFGTGYSLEPADLRVKGRSTTIHQYFKTQGGPTAMYGMSIPGFPNVFVLLGPNVAVGHASVLFSEEAQVQYALQLIKPIIDGRVKSFDIKEDVCSAYNSWLQLRLASSVWTDCRSYYHINRDDHSKISAVFPGPVSLFWWMTRRPRWDHWNVVGTKTEDLHRHYGQSAIMGLVSLLVSLGVAFAFSIPRGLVS</sequence>
<accession>A0A284QVQ9</accession>
<dbReference type="InterPro" id="IPR036188">
    <property type="entry name" value="FAD/NAD-bd_sf"/>
</dbReference>
<organism evidence="6 7">
    <name type="scientific">Armillaria ostoyae</name>
    <name type="common">Armillaria root rot fungus</name>
    <dbReference type="NCBI Taxonomy" id="47428"/>
    <lineage>
        <taxon>Eukaryota</taxon>
        <taxon>Fungi</taxon>
        <taxon>Dikarya</taxon>
        <taxon>Basidiomycota</taxon>
        <taxon>Agaricomycotina</taxon>
        <taxon>Agaricomycetes</taxon>
        <taxon>Agaricomycetidae</taxon>
        <taxon>Agaricales</taxon>
        <taxon>Marasmiineae</taxon>
        <taxon>Physalacriaceae</taxon>
        <taxon>Armillaria</taxon>
    </lineage>
</organism>
<dbReference type="AlphaFoldDB" id="A0A284QVQ9"/>
<dbReference type="PANTHER" id="PTHR42877">
    <property type="entry name" value="L-ORNITHINE N(5)-MONOOXYGENASE-RELATED"/>
    <property type="match status" value="1"/>
</dbReference>
<comment type="similarity">
    <text evidence="1">Belongs to the FAD-binding monooxygenase family.</text>
</comment>
<evidence type="ECO:0000256" key="5">
    <source>
        <dbReference type="SAM" id="Phobius"/>
    </source>
</evidence>
<protein>
    <recommendedName>
        <fullName evidence="8">Monooxygenase</fullName>
    </recommendedName>
</protein>
<keyword evidence="7" id="KW-1185">Reference proteome</keyword>
<dbReference type="OrthoDB" id="74360at2759"/>
<evidence type="ECO:0000256" key="3">
    <source>
        <dbReference type="ARBA" id="ARBA00022827"/>
    </source>
</evidence>